<proteinExistence type="predicted"/>
<organism evidence="5 6">
    <name type="scientific">Bifidobacterium vespertilionis</name>
    <dbReference type="NCBI Taxonomy" id="2562524"/>
    <lineage>
        <taxon>Bacteria</taxon>
        <taxon>Bacillati</taxon>
        <taxon>Actinomycetota</taxon>
        <taxon>Actinomycetes</taxon>
        <taxon>Bifidobacteriales</taxon>
        <taxon>Bifidobacteriaceae</taxon>
        <taxon>Bifidobacterium</taxon>
    </lineage>
</organism>
<dbReference type="PANTHER" id="PTHR11839:SF18">
    <property type="entry name" value="NUDIX HYDROLASE DOMAIN-CONTAINING PROTEIN"/>
    <property type="match status" value="1"/>
</dbReference>
<dbReference type="EMBL" id="RZNZ01000003">
    <property type="protein sequence ID" value="KAA8821624.1"/>
    <property type="molecule type" value="Genomic_DNA"/>
</dbReference>
<comment type="caution">
    <text evidence="5">The sequence shown here is derived from an EMBL/GenBank/DDBJ whole genome shotgun (WGS) entry which is preliminary data.</text>
</comment>
<reference evidence="6 7" key="1">
    <citation type="journal article" date="2019" name="Syst. Appl. Microbiol.">
        <title>Characterization of Bifidobacterium species in feaces of the Egyptian fruit bat: Description of B. vespertilionis sp. nov. and B. rousetti sp. nov.</title>
        <authorList>
            <person name="Modesto M."/>
            <person name="Satti M."/>
            <person name="Watanabe K."/>
            <person name="Puglisi E."/>
            <person name="Morelli L."/>
            <person name="Huang C.-H."/>
            <person name="Liou J.-S."/>
            <person name="Miyashita M."/>
            <person name="Tamura T."/>
            <person name="Saito S."/>
            <person name="Mori K."/>
            <person name="Huang L."/>
            <person name="Sciavilla P."/>
            <person name="Sandri C."/>
            <person name="Spiezio C."/>
            <person name="Vitali F."/>
            <person name="Cavalieri D."/>
            <person name="Perpetuini G."/>
            <person name="Tofalo R."/>
            <person name="Bonetti A."/>
            <person name="Arita M."/>
            <person name="Mattarelli P."/>
        </authorList>
    </citation>
    <scope>NUCLEOTIDE SEQUENCE [LARGE SCALE GENOMIC DNA]</scope>
    <source>
        <strain evidence="4 7">RST16</strain>
        <strain evidence="5 6">RST8</strain>
    </source>
</reference>
<dbReference type="AlphaFoldDB" id="A0A5J5E6W7"/>
<dbReference type="PANTHER" id="PTHR11839">
    <property type="entry name" value="UDP/ADP-SUGAR PYROPHOSPHATASE"/>
    <property type="match status" value="1"/>
</dbReference>
<dbReference type="CDD" id="cd24161">
    <property type="entry name" value="NUDIX_ADPRase_Ndx2"/>
    <property type="match status" value="1"/>
</dbReference>
<keyword evidence="2 5" id="KW-0378">Hydrolase</keyword>
<sequence length="199" mass="22423">MADKTFRPFDPWRPSPVKEVSRDQIVETHYFNVDHVAFESAQVGAFERYFIHENNGDTVAILAVTDDGKVPLIEQYRIANHRWTLELPAGHANTPSERPLDVAIRKLREEAGFEAKHYAQFSRFFNTPGYSTQHTCLFYASGLTPVVGENSIGPESPRFNVRLVPMDDAYQMVLNGTICDAKSMIAILRAHAGLRTLGE</sequence>
<dbReference type="Gene3D" id="3.90.79.10">
    <property type="entry name" value="Nucleoside Triphosphate Pyrophosphohydrolase"/>
    <property type="match status" value="1"/>
</dbReference>
<gene>
    <name evidence="5" type="ORF">EM848_00375</name>
    <name evidence="4" type="ORF">EMO90_03080</name>
</gene>
<accession>A0A5J5E6W7</accession>
<evidence type="ECO:0000259" key="3">
    <source>
        <dbReference type="PROSITE" id="PS51462"/>
    </source>
</evidence>
<dbReference type="OrthoDB" id="9806150at2"/>
<dbReference type="EMBL" id="RZOA01000001">
    <property type="protein sequence ID" value="KAA8824704.1"/>
    <property type="molecule type" value="Genomic_DNA"/>
</dbReference>
<dbReference type="InterPro" id="IPR015797">
    <property type="entry name" value="NUDIX_hydrolase-like_dom_sf"/>
</dbReference>
<dbReference type="GO" id="GO:0016787">
    <property type="term" value="F:hydrolase activity"/>
    <property type="evidence" value="ECO:0007669"/>
    <property type="project" value="UniProtKB-KW"/>
</dbReference>
<dbReference type="Pfam" id="PF00293">
    <property type="entry name" value="NUDIX"/>
    <property type="match status" value="1"/>
</dbReference>
<comment type="cofactor">
    <cofactor evidence="1">
        <name>Mg(2+)</name>
        <dbReference type="ChEBI" id="CHEBI:18420"/>
    </cofactor>
</comment>
<keyword evidence="7" id="KW-1185">Reference proteome</keyword>
<evidence type="ECO:0000313" key="7">
    <source>
        <dbReference type="Proteomes" id="UP000374630"/>
    </source>
</evidence>
<dbReference type="PROSITE" id="PS51462">
    <property type="entry name" value="NUDIX"/>
    <property type="match status" value="1"/>
</dbReference>
<evidence type="ECO:0000313" key="5">
    <source>
        <dbReference type="EMBL" id="KAA8824704.1"/>
    </source>
</evidence>
<feature type="domain" description="Nudix hydrolase" evidence="3">
    <location>
        <begin position="54"/>
        <end position="186"/>
    </location>
</feature>
<evidence type="ECO:0000256" key="1">
    <source>
        <dbReference type="ARBA" id="ARBA00001946"/>
    </source>
</evidence>
<protein>
    <submittedName>
        <fullName evidence="5">NUDIX hydrolase</fullName>
    </submittedName>
</protein>
<dbReference type="Proteomes" id="UP000345527">
    <property type="component" value="Unassembled WGS sequence"/>
</dbReference>
<dbReference type="InterPro" id="IPR000086">
    <property type="entry name" value="NUDIX_hydrolase_dom"/>
</dbReference>
<dbReference type="GO" id="GO:0006753">
    <property type="term" value="P:nucleoside phosphate metabolic process"/>
    <property type="evidence" value="ECO:0007669"/>
    <property type="project" value="TreeGrafter"/>
</dbReference>
<dbReference type="Proteomes" id="UP000374630">
    <property type="component" value="Unassembled WGS sequence"/>
</dbReference>
<dbReference type="GO" id="GO:0019693">
    <property type="term" value="P:ribose phosphate metabolic process"/>
    <property type="evidence" value="ECO:0007669"/>
    <property type="project" value="TreeGrafter"/>
</dbReference>
<evidence type="ECO:0000256" key="2">
    <source>
        <dbReference type="ARBA" id="ARBA00022801"/>
    </source>
</evidence>
<dbReference type="SUPFAM" id="SSF55811">
    <property type="entry name" value="Nudix"/>
    <property type="match status" value="1"/>
</dbReference>
<name>A0A5J5E6W7_9BIFI</name>
<evidence type="ECO:0000313" key="4">
    <source>
        <dbReference type="EMBL" id="KAA8821624.1"/>
    </source>
</evidence>
<dbReference type="RefSeq" id="WP_150353027.1">
    <property type="nucleotide sequence ID" value="NZ_RZNZ01000003.1"/>
</dbReference>
<evidence type="ECO:0000313" key="6">
    <source>
        <dbReference type="Proteomes" id="UP000345527"/>
    </source>
</evidence>